<reference evidence="2" key="1">
    <citation type="journal article" date="2019" name="Int. J. Syst. Evol. Microbiol.">
        <title>The Global Catalogue of Microorganisms (GCM) 10K type strain sequencing project: providing services to taxonomists for standard genome sequencing and annotation.</title>
        <authorList>
            <consortium name="The Broad Institute Genomics Platform"/>
            <consortium name="The Broad Institute Genome Sequencing Center for Infectious Disease"/>
            <person name="Wu L."/>
            <person name="Ma J."/>
        </authorList>
    </citation>
    <scope>NUCLEOTIDE SEQUENCE [LARGE SCALE GENOMIC DNA]</scope>
    <source>
        <strain evidence="2">JCM 13250</strain>
    </source>
</reference>
<keyword evidence="2" id="KW-1185">Reference proteome</keyword>
<organism evidence="1 2">
    <name type="scientific">Luedemannella flava</name>
    <dbReference type="NCBI Taxonomy" id="349316"/>
    <lineage>
        <taxon>Bacteria</taxon>
        <taxon>Bacillati</taxon>
        <taxon>Actinomycetota</taxon>
        <taxon>Actinomycetes</taxon>
        <taxon>Micromonosporales</taxon>
        <taxon>Micromonosporaceae</taxon>
        <taxon>Luedemannella</taxon>
    </lineage>
</organism>
<comment type="caution">
    <text evidence="1">The sequence shown here is derived from an EMBL/GenBank/DDBJ whole genome shotgun (WGS) entry which is preliminary data.</text>
</comment>
<gene>
    <name evidence="1" type="ORF">GCM10009682_03530</name>
</gene>
<evidence type="ECO:0000313" key="1">
    <source>
        <dbReference type="EMBL" id="GAA1784667.1"/>
    </source>
</evidence>
<sequence>MSGVALDVLLARRLQGGDEGGHVRRALARFPVPAVVHRVLDQYFVAGGVPVGQPFRPVPRLALKARYALGSC</sequence>
<dbReference type="Proteomes" id="UP001500218">
    <property type="component" value="Unassembled WGS sequence"/>
</dbReference>
<dbReference type="EMBL" id="BAAALT010000004">
    <property type="protein sequence ID" value="GAA1784667.1"/>
    <property type="molecule type" value="Genomic_DNA"/>
</dbReference>
<evidence type="ECO:0000313" key="2">
    <source>
        <dbReference type="Proteomes" id="UP001500218"/>
    </source>
</evidence>
<name>A0ABP4XJ61_9ACTN</name>
<accession>A0ABP4XJ61</accession>
<proteinExistence type="predicted"/>
<protein>
    <submittedName>
        <fullName evidence="1">Uncharacterized protein</fullName>
    </submittedName>
</protein>